<sequence>MWSVESASDSAALRVFSTSHLPSCSSRSLCPRSRAARFPGAETGCRLLQHHAGGHAIRHYPGSPYPLTGTRIIYDRKFLLECKNSPIARTPPCCLPQIPGVTTLPTAPSSKLEELKEQKETEEEIPDDAQFEMDI</sequence>
<evidence type="ECO:0000313" key="5">
    <source>
        <dbReference type="EMBL" id="KAK1343363.1"/>
    </source>
</evidence>
<accession>A0AA40LTH0</accession>
<evidence type="ECO:0008006" key="7">
    <source>
        <dbReference type="Google" id="ProtNLM"/>
    </source>
</evidence>
<proteinExistence type="inferred from homology"/>
<dbReference type="Proteomes" id="UP001177744">
    <property type="component" value="Unassembled WGS sequence"/>
</dbReference>
<dbReference type="PANTHER" id="PTHR12669:SF5">
    <property type="entry name" value="EUKARYOTIC TRANSLATION INITIATION FACTOR 4E-BINDING PROTEIN 3"/>
    <property type="match status" value="1"/>
</dbReference>
<keyword evidence="6" id="KW-1185">Reference proteome</keyword>
<gene>
    <name evidence="5" type="ORF">QTO34_016143</name>
</gene>
<evidence type="ECO:0000256" key="4">
    <source>
        <dbReference type="SAM" id="MobiDB-lite"/>
    </source>
</evidence>
<protein>
    <recommendedName>
        <fullName evidence="7">Eukaryotic translation initiation factor 4E-binding protein 3</fullName>
    </recommendedName>
</protein>
<evidence type="ECO:0000256" key="3">
    <source>
        <dbReference type="ARBA" id="ARBA00023193"/>
    </source>
</evidence>
<evidence type="ECO:0000313" key="6">
    <source>
        <dbReference type="Proteomes" id="UP001177744"/>
    </source>
</evidence>
<dbReference type="Pfam" id="PF05456">
    <property type="entry name" value="eIF_4EBP"/>
    <property type="match status" value="1"/>
</dbReference>
<dbReference type="EMBL" id="JAULJE010000005">
    <property type="protein sequence ID" value="KAK1343363.1"/>
    <property type="molecule type" value="Genomic_DNA"/>
</dbReference>
<organism evidence="5 6">
    <name type="scientific">Cnephaeus nilssonii</name>
    <name type="common">Northern bat</name>
    <name type="synonym">Eptesicus nilssonii</name>
    <dbReference type="NCBI Taxonomy" id="3371016"/>
    <lineage>
        <taxon>Eukaryota</taxon>
        <taxon>Metazoa</taxon>
        <taxon>Chordata</taxon>
        <taxon>Craniata</taxon>
        <taxon>Vertebrata</taxon>
        <taxon>Euteleostomi</taxon>
        <taxon>Mammalia</taxon>
        <taxon>Eutheria</taxon>
        <taxon>Laurasiatheria</taxon>
        <taxon>Chiroptera</taxon>
        <taxon>Yangochiroptera</taxon>
        <taxon>Vespertilionidae</taxon>
        <taxon>Cnephaeus</taxon>
    </lineage>
</organism>
<feature type="compositionally biased region" description="Acidic residues" evidence="4">
    <location>
        <begin position="120"/>
        <end position="135"/>
    </location>
</feature>
<dbReference type="GO" id="GO:0005737">
    <property type="term" value="C:cytoplasm"/>
    <property type="evidence" value="ECO:0007669"/>
    <property type="project" value="TreeGrafter"/>
</dbReference>
<comment type="caution">
    <text evidence="5">The sequence shown here is derived from an EMBL/GenBank/DDBJ whole genome shotgun (WGS) entry which is preliminary data.</text>
</comment>
<reference evidence="5" key="1">
    <citation type="submission" date="2023-06" db="EMBL/GenBank/DDBJ databases">
        <title>Reference genome for the Northern bat (Eptesicus nilssonii), a most northern bat species.</title>
        <authorList>
            <person name="Laine V.N."/>
            <person name="Pulliainen A.T."/>
            <person name="Lilley T.M."/>
        </authorList>
    </citation>
    <scope>NUCLEOTIDE SEQUENCE</scope>
    <source>
        <strain evidence="5">BLF_Eptnil</strain>
        <tissue evidence="5">Kidney</tissue>
    </source>
</reference>
<keyword evidence="3" id="KW-0652">Protein synthesis inhibitor</keyword>
<feature type="region of interest" description="Disordered" evidence="4">
    <location>
        <begin position="105"/>
        <end position="135"/>
    </location>
</feature>
<dbReference type="PANTHER" id="PTHR12669">
    <property type="entry name" value="EUKARYOTIC TRANSLATION INITIATION FACTOR 4E-BINDING PROTEIN"/>
    <property type="match status" value="1"/>
</dbReference>
<evidence type="ECO:0000256" key="2">
    <source>
        <dbReference type="ARBA" id="ARBA00022845"/>
    </source>
</evidence>
<name>A0AA40LTH0_CNENI</name>
<dbReference type="AlphaFoldDB" id="A0AA40LTH0"/>
<dbReference type="GO" id="GO:0045947">
    <property type="term" value="P:negative regulation of translational initiation"/>
    <property type="evidence" value="ECO:0007669"/>
    <property type="project" value="InterPro"/>
</dbReference>
<evidence type="ECO:0000256" key="1">
    <source>
        <dbReference type="ARBA" id="ARBA00005480"/>
    </source>
</evidence>
<comment type="similarity">
    <text evidence="1">Belongs to the eIF4E-binding protein family.</text>
</comment>
<dbReference type="GO" id="GO:0008190">
    <property type="term" value="F:eukaryotic initiation factor 4E binding"/>
    <property type="evidence" value="ECO:0007669"/>
    <property type="project" value="InterPro"/>
</dbReference>
<dbReference type="InterPro" id="IPR008606">
    <property type="entry name" value="EIF4EBP"/>
</dbReference>
<keyword evidence="2" id="KW-0810">Translation regulation</keyword>